<evidence type="ECO:0000313" key="1">
    <source>
        <dbReference type="EMBL" id="KAF5932926.1"/>
    </source>
</evidence>
<organism evidence="1 2">
    <name type="scientific">Camellia sinensis</name>
    <name type="common">Tea plant</name>
    <name type="synonym">Thea sinensis</name>
    <dbReference type="NCBI Taxonomy" id="4442"/>
    <lineage>
        <taxon>Eukaryota</taxon>
        <taxon>Viridiplantae</taxon>
        <taxon>Streptophyta</taxon>
        <taxon>Embryophyta</taxon>
        <taxon>Tracheophyta</taxon>
        <taxon>Spermatophyta</taxon>
        <taxon>Magnoliopsida</taxon>
        <taxon>eudicotyledons</taxon>
        <taxon>Gunneridae</taxon>
        <taxon>Pentapetalae</taxon>
        <taxon>asterids</taxon>
        <taxon>Ericales</taxon>
        <taxon>Theaceae</taxon>
        <taxon>Camellia</taxon>
    </lineage>
</organism>
<evidence type="ECO:0000313" key="2">
    <source>
        <dbReference type="Proteomes" id="UP000593564"/>
    </source>
</evidence>
<reference evidence="2" key="1">
    <citation type="journal article" date="2020" name="Nat. Commun.">
        <title>Genome assembly of wild tea tree DASZ reveals pedigree and selection history of tea varieties.</title>
        <authorList>
            <person name="Zhang W."/>
            <person name="Zhang Y."/>
            <person name="Qiu H."/>
            <person name="Guo Y."/>
            <person name="Wan H."/>
            <person name="Zhang X."/>
            <person name="Scossa F."/>
            <person name="Alseekh S."/>
            <person name="Zhang Q."/>
            <person name="Wang P."/>
            <person name="Xu L."/>
            <person name="Schmidt M.H."/>
            <person name="Jia X."/>
            <person name="Li D."/>
            <person name="Zhu A."/>
            <person name="Guo F."/>
            <person name="Chen W."/>
            <person name="Ni D."/>
            <person name="Usadel B."/>
            <person name="Fernie A.R."/>
            <person name="Wen W."/>
        </authorList>
    </citation>
    <scope>NUCLEOTIDE SEQUENCE [LARGE SCALE GENOMIC DNA]</scope>
    <source>
        <strain evidence="2">cv. G240</strain>
    </source>
</reference>
<gene>
    <name evidence="1" type="ORF">HYC85_029097</name>
</gene>
<sequence length="303" mass="35972">MLHIIFKKILYVVLKVLFQQAKNKWRLVTRKLAEDYCKHGTENQSSRSPFARAAFQFGTSHESMENERETMLGMLGSQWTCQRQYKNTCVVPRYAPDMFVSEPLRALITGAPLEDAHHLTHRYDRLRQEVETQILFDFTFGWLSHKDLFFKLAMKKGIRHIQLFNRPIEMKSNTKEDYDSWLLGYGAKGSVSRRVVTKPDLADLAVLLRAFVKVPWCRRETQVEKKYSVDVYTLKQSDFLFHRFDRSSHNSEVFLLFCLVDCCTYHHLYTGLEIENLLYFEKRNYERKIDQNTADYDEMKLMM</sequence>
<name>A0A7J7G113_CAMSI</name>
<proteinExistence type="predicted"/>
<dbReference type="AlphaFoldDB" id="A0A7J7G113"/>
<reference evidence="1 2" key="2">
    <citation type="submission" date="2020-07" db="EMBL/GenBank/DDBJ databases">
        <title>Genome assembly of wild tea tree DASZ reveals pedigree and selection history of tea varieties.</title>
        <authorList>
            <person name="Zhang W."/>
        </authorList>
    </citation>
    <scope>NUCLEOTIDE SEQUENCE [LARGE SCALE GENOMIC DNA]</scope>
    <source>
        <strain evidence="2">cv. G240</strain>
        <tissue evidence="1">Leaf</tissue>
    </source>
</reference>
<keyword evidence="2" id="KW-1185">Reference proteome</keyword>
<dbReference type="Proteomes" id="UP000593564">
    <property type="component" value="Unassembled WGS sequence"/>
</dbReference>
<comment type="caution">
    <text evidence="1">The sequence shown here is derived from an EMBL/GenBank/DDBJ whole genome shotgun (WGS) entry which is preliminary data.</text>
</comment>
<accession>A0A7J7G113</accession>
<protein>
    <submittedName>
        <fullName evidence="1">Uncharacterized protein</fullName>
    </submittedName>
</protein>
<dbReference type="EMBL" id="JACBKZ010000014">
    <property type="protein sequence ID" value="KAF5932926.1"/>
    <property type="molecule type" value="Genomic_DNA"/>
</dbReference>